<evidence type="ECO:0000313" key="3">
    <source>
        <dbReference type="Proteomes" id="UP000561181"/>
    </source>
</evidence>
<gene>
    <name evidence="2" type="ORF">HKD42_10800</name>
</gene>
<dbReference type="Gene3D" id="2.40.160.10">
    <property type="entry name" value="Porin"/>
    <property type="match status" value="1"/>
</dbReference>
<dbReference type="InterPro" id="IPR025388">
    <property type="entry name" value="Alginate_export_dom"/>
</dbReference>
<dbReference type="Proteomes" id="UP000561181">
    <property type="component" value="Unassembled WGS sequence"/>
</dbReference>
<comment type="caution">
    <text evidence="2">The sequence shown here is derived from an EMBL/GenBank/DDBJ whole genome shotgun (WGS) entry which is preliminary data.</text>
</comment>
<feature type="domain" description="Alginate export" evidence="1">
    <location>
        <begin position="44"/>
        <end position="175"/>
    </location>
</feature>
<evidence type="ECO:0000313" key="2">
    <source>
        <dbReference type="EMBL" id="NMW32550.1"/>
    </source>
</evidence>
<dbReference type="SUPFAM" id="SSF56935">
    <property type="entry name" value="Porins"/>
    <property type="match status" value="1"/>
</dbReference>
<dbReference type="EMBL" id="JABCRE010000003">
    <property type="protein sequence ID" value="NMW32550.1"/>
    <property type="molecule type" value="Genomic_DNA"/>
</dbReference>
<protein>
    <submittedName>
        <fullName evidence="2">Alginate export family protein</fullName>
    </submittedName>
</protein>
<dbReference type="AlphaFoldDB" id="A0A848QPC7"/>
<proteinExistence type="predicted"/>
<organism evidence="2 3">
    <name type="scientific">Pontixanthobacter rizhaonensis</name>
    <dbReference type="NCBI Taxonomy" id="2730337"/>
    <lineage>
        <taxon>Bacteria</taxon>
        <taxon>Pseudomonadati</taxon>
        <taxon>Pseudomonadota</taxon>
        <taxon>Alphaproteobacteria</taxon>
        <taxon>Sphingomonadales</taxon>
        <taxon>Erythrobacteraceae</taxon>
        <taxon>Pontixanthobacter</taxon>
    </lineage>
</organism>
<evidence type="ECO:0000259" key="1">
    <source>
        <dbReference type="Pfam" id="PF13372"/>
    </source>
</evidence>
<accession>A0A848QPC7</accession>
<dbReference type="Pfam" id="PF13372">
    <property type="entry name" value="Alginate_exp"/>
    <property type="match status" value="1"/>
</dbReference>
<reference evidence="2 3" key="1">
    <citation type="submission" date="2020-04" db="EMBL/GenBank/DDBJ databases">
        <authorList>
            <person name="Liu A."/>
        </authorList>
    </citation>
    <scope>NUCLEOTIDE SEQUENCE [LARGE SCALE GENOMIC DNA]</scope>
    <source>
        <strain evidence="2 3">RZ02</strain>
    </source>
</reference>
<sequence>MIMAACGTNSYAQDQAAKEAPKQPWGGPVEFAEGVTFDPIIDARIRLETSEQANAAGDATAVTARLRFGGEVKTNGFSFLAEAEGSLAIVDDFNDTLPGNGIEPFSVVPDPETVELNRLQIAYKGDGYGVTVGRQRIILGNSRFVGNVGWRQNEQTFDAIRGTAKIGPVSVDATYSNSQRTIFGSESPNEFLDGDLVLLNAGVKAGPIDVTGFAYLIDYDTRLAFSSQTYGLIAKATIPAGGLKINAMGSYARQSDYGNNPTRYDADYLHGELGMDISGFSLKAGYEQLGSDGGTSAFQTPLATLHKFNGWADLFLTTPANGLQDVYAGGGYTFKIGGLPAFKTAVVYHDFSSDTGSFDYGSEWDASVGFKLGKVGLLVKYANYQADTFGVDTEKLWVQAGISF</sequence>
<dbReference type="InterPro" id="IPR023614">
    <property type="entry name" value="Porin_dom_sf"/>
</dbReference>
<keyword evidence="3" id="KW-1185">Reference proteome</keyword>
<name>A0A848QPC7_9SPHN</name>